<organism evidence="2">
    <name type="scientific">human gut metagenome</name>
    <dbReference type="NCBI Taxonomy" id="408170"/>
    <lineage>
        <taxon>unclassified sequences</taxon>
        <taxon>metagenomes</taxon>
        <taxon>organismal metagenomes</taxon>
    </lineage>
</organism>
<feature type="compositionally biased region" description="Gly residues" evidence="1">
    <location>
        <begin position="80"/>
        <end position="98"/>
    </location>
</feature>
<proteinExistence type="predicted"/>
<accession>K1U958</accession>
<protein>
    <submittedName>
        <fullName evidence="2">Uncharacterized protein</fullName>
    </submittedName>
</protein>
<comment type="caution">
    <text evidence="2">The sequence shown here is derived from an EMBL/GenBank/DDBJ whole genome shotgun (WGS) entry which is preliminary data.</text>
</comment>
<dbReference type="AlphaFoldDB" id="K1U958"/>
<gene>
    <name evidence="2" type="ORF">LEA_03192</name>
</gene>
<reference evidence="2" key="1">
    <citation type="journal article" date="2013" name="Environ. Microbiol.">
        <title>Microbiota from the distal guts of lean and obese adolescents exhibit partial functional redundancy besides clear differences in community structure.</title>
        <authorList>
            <person name="Ferrer M."/>
            <person name="Ruiz A."/>
            <person name="Lanza F."/>
            <person name="Haange S.B."/>
            <person name="Oberbach A."/>
            <person name="Till H."/>
            <person name="Bargiela R."/>
            <person name="Campoy C."/>
            <person name="Segura M.T."/>
            <person name="Richter M."/>
            <person name="von Bergen M."/>
            <person name="Seifert J."/>
            <person name="Suarez A."/>
        </authorList>
    </citation>
    <scope>NUCLEOTIDE SEQUENCE</scope>
</reference>
<evidence type="ECO:0000256" key="1">
    <source>
        <dbReference type="SAM" id="MobiDB-lite"/>
    </source>
</evidence>
<sequence length="130" mass="13930">MEFPNLGEYHDNLSLEEAIRIYQEIPAERMNGIKGIGFELKDGSDYEGPFPILTGQTIDLDTIQAIDYYRDNPLVTKSGKGTGCGNAGNGSAGGGRQSAGGFVSDRRCLPIFISSPVTADGTTPFTMLHP</sequence>
<feature type="region of interest" description="Disordered" evidence="1">
    <location>
        <begin position="79"/>
        <end position="98"/>
    </location>
</feature>
<evidence type="ECO:0000313" key="2">
    <source>
        <dbReference type="EMBL" id="EKC78718.1"/>
    </source>
</evidence>
<dbReference type="EMBL" id="AJWY01002129">
    <property type="protein sequence ID" value="EKC78718.1"/>
    <property type="molecule type" value="Genomic_DNA"/>
</dbReference>
<name>K1U958_9ZZZZ</name>